<evidence type="ECO:0000256" key="9">
    <source>
        <dbReference type="ARBA" id="ARBA00023295"/>
    </source>
</evidence>
<evidence type="ECO:0000256" key="2">
    <source>
        <dbReference type="ARBA" id="ARBA00005199"/>
    </source>
</evidence>
<comment type="similarity">
    <text evidence="3 14">Belongs to the glycosyl hydrolase 13 family.</text>
</comment>
<evidence type="ECO:0000256" key="3">
    <source>
        <dbReference type="ARBA" id="ARBA00008061"/>
    </source>
</evidence>
<name>A0A3A4NQQ3_ABYX5</name>
<dbReference type="InterPro" id="IPR006047">
    <property type="entry name" value="GH13_cat_dom"/>
</dbReference>
<evidence type="ECO:0000256" key="4">
    <source>
        <dbReference type="ARBA" id="ARBA00012268"/>
    </source>
</evidence>
<dbReference type="SMART" id="SM00642">
    <property type="entry name" value="Aamy"/>
    <property type="match status" value="1"/>
</dbReference>
<keyword evidence="9 14" id="KW-0326">Glycosidase</keyword>
<comment type="catalytic activity">
    <reaction evidence="12 14">
        <text>hydrolysis of (1-&gt;4)-alpha-D-glucosidic linkage in 4-alpha-D-[(1-&gt;4)-alpha-D-glucanosyl]n trehalose to yield trehalose and (1-&gt;4)-alpha-D-glucan.</text>
        <dbReference type="EC" id="3.2.1.141"/>
    </reaction>
</comment>
<dbReference type="InterPro" id="IPR044901">
    <property type="entry name" value="Trehalose_TreZ_E-set_sf"/>
</dbReference>
<feature type="site" description="Transition state stabilizer" evidence="17">
    <location>
        <position position="393"/>
    </location>
</feature>
<dbReference type="NCBIfam" id="TIGR02402">
    <property type="entry name" value="trehalose_TreZ"/>
    <property type="match status" value="1"/>
</dbReference>
<dbReference type="Proteomes" id="UP000265882">
    <property type="component" value="Unassembled WGS sequence"/>
</dbReference>
<dbReference type="PIRSF" id="PIRSF006337">
    <property type="entry name" value="Trehalose_TreZ"/>
    <property type="match status" value="1"/>
</dbReference>
<dbReference type="PANTHER" id="PTHR43651:SF11">
    <property type="entry name" value="MALTO-OLIGOSYLTREHALOSE TREHALOHYDROLASE"/>
    <property type="match status" value="1"/>
</dbReference>
<dbReference type="Gene3D" id="3.20.20.80">
    <property type="entry name" value="Glycosidases"/>
    <property type="match status" value="1"/>
</dbReference>
<gene>
    <name evidence="19" type="primary">treZ</name>
    <name evidence="19" type="ORF">C4520_11435</name>
</gene>
<evidence type="ECO:0000256" key="1">
    <source>
        <dbReference type="ARBA" id="ARBA00004496"/>
    </source>
</evidence>
<evidence type="ECO:0000256" key="13">
    <source>
        <dbReference type="NCBIfam" id="TIGR02402"/>
    </source>
</evidence>
<dbReference type="InterPro" id="IPR014756">
    <property type="entry name" value="Ig_E-set"/>
</dbReference>
<reference evidence="19 20" key="1">
    <citation type="journal article" date="2017" name="ISME J.">
        <title>Energy and carbon metabolisms in a deep terrestrial subsurface fluid microbial community.</title>
        <authorList>
            <person name="Momper L."/>
            <person name="Jungbluth S.P."/>
            <person name="Lee M.D."/>
            <person name="Amend J.P."/>
        </authorList>
    </citation>
    <scope>NUCLEOTIDE SEQUENCE [LARGE SCALE GENOMIC DNA]</scope>
    <source>
        <strain evidence="19">SURF_5</strain>
    </source>
</reference>
<dbReference type="Gene3D" id="2.60.40.10">
    <property type="entry name" value="Immunoglobulins"/>
    <property type="match status" value="1"/>
</dbReference>
<dbReference type="EMBL" id="QZKU01000077">
    <property type="protein sequence ID" value="RJP20386.1"/>
    <property type="molecule type" value="Genomic_DNA"/>
</dbReference>
<comment type="subcellular location">
    <subcellularLocation>
        <location evidence="1 15">Cytoplasm</location>
    </subcellularLocation>
</comment>
<feature type="binding site" evidence="16">
    <location>
        <begin position="260"/>
        <end position="265"/>
    </location>
    <ligand>
        <name>substrate</name>
    </ligand>
</feature>
<dbReference type="AlphaFoldDB" id="A0A3A4NQQ3"/>
<dbReference type="Pfam" id="PF02922">
    <property type="entry name" value="CBM_48"/>
    <property type="match status" value="1"/>
</dbReference>
<evidence type="ECO:0000256" key="6">
    <source>
        <dbReference type="ARBA" id="ARBA00022490"/>
    </source>
</evidence>
<feature type="active site" description="Nucleophile" evidence="15">
    <location>
        <position position="262"/>
    </location>
</feature>
<dbReference type="InterPro" id="IPR017853">
    <property type="entry name" value="GH"/>
</dbReference>
<keyword evidence="8" id="KW-0119">Carbohydrate metabolism</keyword>
<keyword evidence="6" id="KW-0963">Cytoplasm</keyword>
<dbReference type="SUPFAM" id="SSF51445">
    <property type="entry name" value="(Trans)glycosidases"/>
    <property type="match status" value="1"/>
</dbReference>
<feature type="binding site" evidence="16">
    <location>
        <begin position="392"/>
        <end position="397"/>
    </location>
    <ligand>
        <name>substrate</name>
    </ligand>
</feature>
<dbReference type="UniPathway" id="UPA00299"/>
<feature type="active site" description="Proton donor" evidence="15">
    <location>
        <position position="299"/>
    </location>
</feature>
<dbReference type="CDD" id="cd02853">
    <property type="entry name" value="E_set_MTHase_like_N"/>
    <property type="match status" value="1"/>
</dbReference>
<protein>
    <recommendedName>
        <fullName evidence="5 13">Malto-oligosyltrehalose trehalohydrolase</fullName>
        <shortName evidence="14">MTHase</shortName>
        <ecNumber evidence="4 13">3.2.1.141</ecNumber>
    </recommendedName>
    <alternativeName>
        <fullName evidence="11 14">4-alpha-D-((1-&gt;4)-alpha-D-glucano)trehalose trehalohydrolase</fullName>
    </alternativeName>
    <alternativeName>
        <fullName evidence="10 14">Maltooligosyl trehalose trehalohydrolase</fullName>
    </alternativeName>
</protein>
<evidence type="ECO:0000256" key="10">
    <source>
        <dbReference type="ARBA" id="ARBA00032057"/>
    </source>
</evidence>
<organism evidence="19 20">
    <name type="scientific">Abyssobacteria bacterium (strain SURF_5)</name>
    <dbReference type="NCBI Taxonomy" id="2093360"/>
    <lineage>
        <taxon>Bacteria</taxon>
        <taxon>Pseudomonadati</taxon>
        <taxon>Candidatus Hydrogenedentota</taxon>
        <taxon>Candidatus Abyssobacteria</taxon>
    </lineage>
</organism>
<dbReference type="PANTHER" id="PTHR43651">
    <property type="entry name" value="1,4-ALPHA-GLUCAN-BRANCHING ENZYME"/>
    <property type="match status" value="1"/>
</dbReference>
<comment type="caution">
    <text evidence="19">The sequence shown here is derived from an EMBL/GenBank/DDBJ whole genome shotgun (WGS) entry which is preliminary data.</text>
</comment>
<accession>A0A3A4NQQ3</accession>
<dbReference type="GO" id="GO:0005992">
    <property type="term" value="P:trehalose biosynthetic process"/>
    <property type="evidence" value="ECO:0007669"/>
    <property type="project" value="UniProtKB-UniRule"/>
</dbReference>
<dbReference type="InterPro" id="IPR004193">
    <property type="entry name" value="Glyco_hydro_13_N"/>
</dbReference>
<evidence type="ECO:0000256" key="14">
    <source>
        <dbReference type="PIRNR" id="PIRNR006337"/>
    </source>
</evidence>
<dbReference type="InterPro" id="IPR013783">
    <property type="entry name" value="Ig-like_fold"/>
</dbReference>
<feature type="binding site" evidence="16">
    <location>
        <begin position="324"/>
        <end position="328"/>
    </location>
    <ligand>
        <name>substrate</name>
    </ligand>
</feature>
<evidence type="ECO:0000256" key="12">
    <source>
        <dbReference type="ARBA" id="ARBA00034013"/>
    </source>
</evidence>
<feature type="domain" description="Glycosyl hydrolase family 13 catalytic" evidence="18">
    <location>
        <begin position="91"/>
        <end position="465"/>
    </location>
</feature>
<dbReference type="CDD" id="cd11325">
    <property type="entry name" value="AmyAc_GTHase"/>
    <property type="match status" value="1"/>
</dbReference>
<proteinExistence type="inferred from homology"/>
<dbReference type="Gene3D" id="1.10.10.760">
    <property type="entry name" value="E-set domains of sugar-utilizing enzymes"/>
    <property type="match status" value="1"/>
</dbReference>
<evidence type="ECO:0000256" key="7">
    <source>
        <dbReference type="ARBA" id="ARBA00022801"/>
    </source>
</evidence>
<evidence type="ECO:0000256" key="8">
    <source>
        <dbReference type="ARBA" id="ARBA00023277"/>
    </source>
</evidence>
<dbReference type="InterPro" id="IPR012768">
    <property type="entry name" value="Trehalose_TreZ"/>
</dbReference>
<dbReference type="Pfam" id="PF00128">
    <property type="entry name" value="Alpha-amylase"/>
    <property type="match status" value="1"/>
</dbReference>
<evidence type="ECO:0000313" key="19">
    <source>
        <dbReference type="EMBL" id="RJP20386.1"/>
    </source>
</evidence>
<comment type="pathway">
    <text evidence="2 14">Glycan biosynthesis; trehalose biosynthesis.</text>
</comment>
<keyword evidence="7 14" id="KW-0378">Hydrolase</keyword>
<dbReference type="SUPFAM" id="SSF81296">
    <property type="entry name" value="E set domains"/>
    <property type="match status" value="1"/>
</dbReference>
<evidence type="ECO:0000256" key="5">
    <source>
        <dbReference type="ARBA" id="ARBA00015938"/>
    </source>
</evidence>
<evidence type="ECO:0000259" key="18">
    <source>
        <dbReference type="SMART" id="SM00642"/>
    </source>
</evidence>
<sequence length="617" mass="70442">MNLDVSLGAVYRGGGNCDFLVWAPNCRKVDLHILSPHETVIPLEGGDFGYFRTAASDIQPGARYRFRLDDEAELPDPASRYQPEGVHGPSEVISSEFAWNDSCWFGLPLKDYILYEVHVGTYTPEGTFDAFIPHLDYLVDLGITAVELMPVVQFPGTRNWGYDGAYPFAVHTAYGGPAGLKRLVDACHAKGLAAVLDVVYNHLGPEGNYLVKFGPYFTSRHKTPWGEAVNFDDEYSDGVRRYFTENAIYWLKEFHFDALRLDAVHAILDFSAEPFLERLGVVTRELSEKMNRRLYLIPESDLNDARLIRPRELGGYGLDAQWCDDFHHSLRALLTAERTGYYQDFGELAHLAKSFREGYVYSGQYSRYRRRRHGNSSREAPAERFVVFSQNHDQVGNRMQGERLTELVEFDALKLAAAVVLLSPFLPLLFMGEEYGETARFPYFISHGDPRLVEAVRKGRRDEFLEFQWEGEPPDPQSEDTFRSAKLNHSLKSSGHHAALLAFYKELIRLRKKIPALAHLRKETMAVRAFESEKVLLVRRWEEDEMVACMFHFRKENDSVDVPLPEGEWKKILDAHNPRWGGRAGSLPELISSAGRVRFDLRPFAACVFLKQAERLL</sequence>
<dbReference type="GO" id="GO:0005737">
    <property type="term" value="C:cytoplasm"/>
    <property type="evidence" value="ECO:0007669"/>
    <property type="project" value="UniProtKB-SubCell"/>
</dbReference>
<evidence type="ECO:0000256" key="15">
    <source>
        <dbReference type="PIRSR" id="PIRSR006337-1"/>
    </source>
</evidence>
<evidence type="ECO:0000256" key="11">
    <source>
        <dbReference type="ARBA" id="ARBA00033284"/>
    </source>
</evidence>
<dbReference type="GO" id="GO:0033942">
    <property type="term" value="F:4-alpha-D-(1-&gt;4)-alpha-D-glucanotrehalose trehalohydrolase activity"/>
    <property type="evidence" value="ECO:0007669"/>
    <property type="project" value="UniProtKB-EC"/>
</dbReference>
<evidence type="ECO:0000256" key="16">
    <source>
        <dbReference type="PIRSR" id="PIRSR006337-2"/>
    </source>
</evidence>
<dbReference type="EC" id="3.2.1.141" evidence="4 13"/>
<evidence type="ECO:0000256" key="17">
    <source>
        <dbReference type="PIRSR" id="PIRSR006337-3"/>
    </source>
</evidence>
<evidence type="ECO:0000313" key="20">
    <source>
        <dbReference type="Proteomes" id="UP000265882"/>
    </source>
</evidence>